<dbReference type="Gene3D" id="2.60.120.920">
    <property type="match status" value="1"/>
</dbReference>
<proteinExistence type="predicted"/>
<reference evidence="3" key="1">
    <citation type="submission" date="2021-09" db="EMBL/GenBank/DDBJ databases">
        <title>The genome of Mauremys mutica provides insights into the evolution of semi-aquatic lifestyle.</title>
        <authorList>
            <person name="Gong S."/>
            <person name="Gao Y."/>
        </authorList>
    </citation>
    <scope>NUCLEOTIDE SEQUENCE</scope>
    <source>
        <strain evidence="3">MM-2020</strain>
        <tissue evidence="3">Muscle</tissue>
    </source>
</reference>
<dbReference type="SMART" id="SM00449">
    <property type="entry name" value="SPRY"/>
    <property type="match status" value="1"/>
</dbReference>
<keyword evidence="4" id="KW-1185">Reference proteome</keyword>
<dbReference type="InterPro" id="IPR050143">
    <property type="entry name" value="TRIM/RBCC"/>
</dbReference>
<dbReference type="Pfam" id="PF13765">
    <property type="entry name" value="PRY"/>
    <property type="match status" value="1"/>
</dbReference>
<dbReference type="PRINTS" id="PR01407">
    <property type="entry name" value="BUTYPHLNCDUF"/>
</dbReference>
<dbReference type="EMBL" id="JAHDVG010000469">
    <property type="protein sequence ID" value="KAH1180901.1"/>
    <property type="molecule type" value="Genomic_DNA"/>
</dbReference>
<dbReference type="PANTHER" id="PTHR24103">
    <property type="entry name" value="E3 UBIQUITIN-PROTEIN LIGASE TRIM"/>
    <property type="match status" value="1"/>
</dbReference>
<dbReference type="CDD" id="cd13733">
    <property type="entry name" value="SPRY_PRY_C-I_1"/>
    <property type="match status" value="1"/>
</dbReference>
<dbReference type="PROSITE" id="PS50188">
    <property type="entry name" value="B302_SPRY"/>
    <property type="match status" value="1"/>
</dbReference>
<dbReference type="InterPro" id="IPR001870">
    <property type="entry name" value="B30.2/SPRY"/>
</dbReference>
<dbReference type="AlphaFoldDB" id="A0A9D4B543"/>
<feature type="transmembrane region" description="Helical" evidence="1">
    <location>
        <begin position="136"/>
        <end position="156"/>
    </location>
</feature>
<dbReference type="Pfam" id="PF00622">
    <property type="entry name" value="SPRY"/>
    <property type="match status" value="1"/>
</dbReference>
<dbReference type="SUPFAM" id="SSF49899">
    <property type="entry name" value="Concanavalin A-like lectins/glucanases"/>
    <property type="match status" value="1"/>
</dbReference>
<feature type="domain" description="B30.2/SPRY" evidence="2">
    <location>
        <begin position="264"/>
        <end position="457"/>
    </location>
</feature>
<evidence type="ECO:0000256" key="1">
    <source>
        <dbReference type="SAM" id="Phobius"/>
    </source>
</evidence>
<comment type="caution">
    <text evidence="3">The sequence shown here is derived from an EMBL/GenBank/DDBJ whole genome shotgun (WGS) entry which is preliminary data.</text>
</comment>
<name>A0A9D4B543_9SAUR</name>
<keyword evidence="1" id="KW-0472">Membrane</keyword>
<keyword evidence="1" id="KW-1133">Transmembrane helix</keyword>
<dbReference type="Proteomes" id="UP000827986">
    <property type="component" value="Unassembled WGS sequence"/>
</dbReference>
<feature type="transmembrane region" description="Helical" evidence="1">
    <location>
        <begin position="168"/>
        <end position="188"/>
    </location>
</feature>
<dbReference type="InterPro" id="IPR013320">
    <property type="entry name" value="ConA-like_dom_sf"/>
</dbReference>
<dbReference type="InterPro" id="IPR043136">
    <property type="entry name" value="B30.2/SPRY_sf"/>
</dbReference>
<evidence type="ECO:0000259" key="2">
    <source>
        <dbReference type="PROSITE" id="PS50188"/>
    </source>
</evidence>
<protein>
    <recommendedName>
        <fullName evidence="2">B30.2/SPRY domain-containing protein</fullName>
    </recommendedName>
</protein>
<dbReference type="InterPro" id="IPR003877">
    <property type="entry name" value="SPRY_dom"/>
</dbReference>
<evidence type="ECO:0000313" key="4">
    <source>
        <dbReference type="Proteomes" id="UP000827986"/>
    </source>
</evidence>
<dbReference type="InterPro" id="IPR006574">
    <property type="entry name" value="PRY"/>
</dbReference>
<dbReference type="FunFam" id="2.60.120.920:FF:000004">
    <property type="entry name" value="Butyrophilin subfamily 1 member A1"/>
    <property type="match status" value="1"/>
</dbReference>
<dbReference type="SMART" id="SM00589">
    <property type="entry name" value="PRY"/>
    <property type="match status" value="1"/>
</dbReference>
<accession>A0A9D4B543</accession>
<keyword evidence="1" id="KW-0812">Transmembrane</keyword>
<dbReference type="InterPro" id="IPR003879">
    <property type="entry name" value="Butyrophylin_SPRY"/>
</dbReference>
<feature type="transmembrane region" description="Helical" evidence="1">
    <location>
        <begin position="94"/>
        <end position="115"/>
    </location>
</feature>
<feature type="transmembrane region" description="Helical" evidence="1">
    <location>
        <begin position="64"/>
        <end position="82"/>
    </location>
</feature>
<gene>
    <name evidence="3" type="ORF">KIL84_001835</name>
</gene>
<feature type="transmembrane region" description="Helical" evidence="1">
    <location>
        <begin position="26"/>
        <end position="43"/>
    </location>
</feature>
<sequence length="459" mass="51900">MGSQVSVLLKDSMKSLCSSLVKPHPRINTITLIGTGTIVYFLCRIWKAKGSHILSLVESHPRKSTITIIGTGTIVYFLYRIWEAKGASISSSTLFHHWLDIIIIINTGTIVFILWNSKEKAKAVKASASISNSIILHHWMDTIMMINSGTILFILCNSKGASISSSTMFHRWIDIIIINTGTTLFILWNAKEQLLKSTGQLQKNIEQLQKEIEKAKPSEPEHGELRTQIAETTDPAKETPQGKDCDLQDTLNQHQTELYQLRTKLHQLQDELEWRKARNETDDITLDARTAHPNLSIAGDKKSLKHEAQPQNVPPHPERFDSTVCVLGFEGFSSGKHYWEVNVQKISDWDLGVAGKSTKRKGKLSISPKEGFWALGLSGRDYWAKTDPWTQVTVQKKPQKIGVYLSYQDGQVTFFNVTDMSVLFTFNDCSFSGEVYPFFKNPHKETTMRVCSIKEEESI</sequence>
<organism evidence="3 4">
    <name type="scientific">Mauremys mutica</name>
    <name type="common">yellowpond turtle</name>
    <dbReference type="NCBI Taxonomy" id="74926"/>
    <lineage>
        <taxon>Eukaryota</taxon>
        <taxon>Metazoa</taxon>
        <taxon>Chordata</taxon>
        <taxon>Craniata</taxon>
        <taxon>Vertebrata</taxon>
        <taxon>Euteleostomi</taxon>
        <taxon>Archelosauria</taxon>
        <taxon>Testudinata</taxon>
        <taxon>Testudines</taxon>
        <taxon>Cryptodira</taxon>
        <taxon>Durocryptodira</taxon>
        <taxon>Testudinoidea</taxon>
        <taxon>Geoemydidae</taxon>
        <taxon>Geoemydinae</taxon>
        <taxon>Mauremys</taxon>
    </lineage>
</organism>
<evidence type="ECO:0000313" key="3">
    <source>
        <dbReference type="EMBL" id="KAH1180901.1"/>
    </source>
</evidence>